<dbReference type="EMBL" id="CP048659">
    <property type="protein sequence ID" value="QOW45937.1"/>
    <property type="molecule type" value="Genomic_DNA"/>
</dbReference>
<name>A0A4Q4H0S5_9GAMM</name>
<keyword evidence="2" id="KW-1185">Reference proteome</keyword>
<evidence type="ECO:0000313" key="1">
    <source>
        <dbReference type="EMBL" id="QOW45937.1"/>
    </source>
</evidence>
<accession>A0A4Q4H0S5</accession>
<dbReference type="AlphaFoldDB" id="A0A4Q4H0S5"/>
<dbReference type="RefSeq" id="WP_130073725.1">
    <property type="nucleotide sequence ID" value="NZ_CP048659.1"/>
</dbReference>
<dbReference type="Proteomes" id="UP000593966">
    <property type="component" value="Chromosome"/>
</dbReference>
<protein>
    <submittedName>
        <fullName evidence="1">Uncharacterized protein</fullName>
    </submittedName>
</protein>
<dbReference type="OrthoDB" id="6710883at2"/>
<evidence type="ECO:0000313" key="2">
    <source>
        <dbReference type="Proteomes" id="UP000593966"/>
    </source>
</evidence>
<reference evidence="1 2" key="1">
    <citation type="submission" date="2020-02" db="EMBL/GenBank/DDBJ databases">
        <title>Tigecycline-resistant Acinetobacter species from pigs and migratory birds.</title>
        <authorList>
            <person name="Chen C."/>
            <person name="Sun J."/>
            <person name="Liao X.-P."/>
            <person name="Liu Y.-H."/>
        </authorList>
    </citation>
    <scope>NUCLEOTIDE SEQUENCE [LARGE SCALE GENOMIC DNA]</scope>
    <source>
        <strain evidence="1 2">YH12207_T</strain>
    </source>
</reference>
<organism evidence="1 2">
    <name type="scientific">Acinetobacter piscicola</name>
    <dbReference type="NCBI Taxonomy" id="2006115"/>
    <lineage>
        <taxon>Bacteria</taxon>
        <taxon>Pseudomonadati</taxon>
        <taxon>Pseudomonadota</taxon>
        <taxon>Gammaproteobacteria</taxon>
        <taxon>Moraxellales</taxon>
        <taxon>Moraxellaceae</taxon>
        <taxon>Acinetobacter</taxon>
    </lineage>
</organism>
<gene>
    <name evidence="1" type="ORF">G0028_08525</name>
</gene>
<proteinExistence type="predicted"/>
<sequence length="74" mass="8830">MSEINLKMINEKIDEFKKNNKTPEKLEIGYKTYARLIGQDKFFDHVTQSQDSLTRYYKGIKIKLVAEKHFFTVK</sequence>